<dbReference type="Pfam" id="PF00717">
    <property type="entry name" value="Peptidase_S24"/>
    <property type="match status" value="1"/>
</dbReference>
<dbReference type="Gene3D" id="2.10.109.10">
    <property type="entry name" value="Umud Fragment, subunit A"/>
    <property type="match status" value="1"/>
</dbReference>
<dbReference type="Proteomes" id="UP001148185">
    <property type="component" value="Unassembled WGS sequence"/>
</dbReference>
<evidence type="ECO:0000256" key="7">
    <source>
        <dbReference type="RuleBase" id="RU003991"/>
    </source>
</evidence>
<evidence type="ECO:0000313" key="9">
    <source>
        <dbReference type="EMBL" id="MDD1011653.1"/>
    </source>
</evidence>
<keyword evidence="9" id="KW-0808">Transferase</keyword>
<dbReference type="InterPro" id="IPR039418">
    <property type="entry name" value="LexA-like"/>
</dbReference>
<evidence type="ECO:0000256" key="5">
    <source>
        <dbReference type="ARBA" id="ARBA00023204"/>
    </source>
</evidence>
<keyword evidence="6" id="KW-0742">SOS response</keyword>
<keyword evidence="3 7" id="KW-0378">Hydrolase</keyword>
<reference evidence="9 10" key="1">
    <citation type="submission" date="2022-05" db="EMBL/GenBank/DDBJ databases">
        <title>Novel Pseudomonas spp. Isolated from a Rainbow Trout Aquaculture Facility.</title>
        <authorList>
            <person name="Testerman T."/>
            <person name="Graf J."/>
        </authorList>
    </citation>
    <scope>NUCLEOTIDE SEQUENCE [LARGE SCALE GENOMIC DNA]</scope>
    <source>
        <strain evidence="9 10">ID1042</strain>
    </source>
</reference>
<dbReference type="SUPFAM" id="SSF51306">
    <property type="entry name" value="LexA/Signal peptidase"/>
    <property type="match status" value="1"/>
</dbReference>
<gene>
    <name evidence="9" type="primary">umuD</name>
    <name evidence="9" type="ORF">M5G27_29795</name>
</gene>
<evidence type="ECO:0000256" key="1">
    <source>
        <dbReference type="ARBA" id="ARBA00007484"/>
    </source>
</evidence>
<dbReference type="GO" id="GO:0006355">
    <property type="term" value="P:regulation of DNA-templated transcription"/>
    <property type="evidence" value="ECO:0007669"/>
    <property type="project" value="InterPro"/>
</dbReference>
<dbReference type="GO" id="GO:0003677">
    <property type="term" value="F:DNA binding"/>
    <property type="evidence" value="ECO:0007669"/>
    <property type="project" value="InterPro"/>
</dbReference>
<dbReference type="GO" id="GO:0006281">
    <property type="term" value="P:DNA repair"/>
    <property type="evidence" value="ECO:0007669"/>
    <property type="project" value="UniProtKB-KW"/>
</dbReference>
<dbReference type="InterPro" id="IPR015927">
    <property type="entry name" value="Peptidase_S24_S26A/B/C"/>
</dbReference>
<evidence type="ECO:0000256" key="2">
    <source>
        <dbReference type="ARBA" id="ARBA00022763"/>
    </source>
</evidence>
<dbReference type="EMBL" id="JAMDHA010000059">
    <property type="protein sequence ID" value="MDD1011653.1"/>
    <property type="molecule type" value="Genomic_DNA"/>
</dbReference>
<dbReference type="NCBIfam" id="NF007621">
    <property type="entry name" value="PRK10276.1"/>
    <property type="match status" value="1"/>
</dbReference>
<dbReference type="PRINTS" id="PR00726">
    <property type="entry name" value="LEXASERPTASE"/>
</dbReference>
<dbReference type="InterPro" id="IPR036286">
    <property type="entry name" value="LexA/Signal_pep-like_sf"/>
</dbReference>
<keyword evidence="9" id="KW-0548">Nucleotidyltransferase</keyword>
<proteinExistence type="inferred from homology"/>
<dbReference type="EC" id="2.7.7.7" evidence="9"/>
<feature type="domain" description="Peptidase S24/S26A/S26B/S26C" evidence="8">
    <location>
        <begin position="20"/>
        <end position="135"/>
    </location>
</feature>
<evidence type="ECO:0000256" key="4">
    <source>
        <dbReference type="ARBA" id="ARBA00022813"/>
    </source>
</evidence>
<dbReference type="InterPro" id="IPR050077">
    <property type="entry name" value="LexA_repressor"/>
</dbReference>
<protein>
    <submittedName>
        <fullName evidence="9">Translesion error-prone DNA polymerase V autoproteolytic subunit</fullName>
        <ecNumber evidence="9">2.7.7.7</ecNumber>
    </submittedName>
</protein>
<comment type="caution">
    <text evidence="9">The sequence shown here is derived from an EMBL/GenBank/DDBJ whole genome shotgun (WGS) entry which is preliminary data.</text>
</comment>
<dbReference type="AlphaFoldDB" id="A0A9X4C7B0"/>
<dbReference type="GO" id="GO:0016787">
    <property type="term" value="F:hydrolase activity"/>
    <property type="evidence" value="ECO:0007669"/>
    <property type="project" value="UniProtKB-KW"/>
</dbReference>
<evidence type="ECO:0000256" key="6">
    <source>
        <dbReference type="ARBA" id="ARBA00023236"/>
    </source>
</evidence>
<evidence type="ECO:0000313" key="10">
    <source>
        <dbReference type="Proteomes" id="UP001148185"/>
    </source>
</evidence>
<dbReference type="GO" id="GO:0003887">
    <property type="term" value="F:DNA-directed DNA polymerase activity"/>
    <property type="evidence" value="ECO:0007669"/>
    <property type="project" value="UniProtKB-EC"/>
</dbReference>
<dbReference type="CDD" id="cd06529">
    <property type="entry name" value="S24_LexA-like"/>
    <property type="match status" value="1"/>
</dbReference>
<dbReference type="PANTHER" id="PTHR33516:SF2">
    <property type="entry name" value="LEXA REPRESSOR-RELATED"/>
    <property type="match status" value="1"/>
</dbReference>
<keyword evidence="5" id="KW-0234">DNA repair</keyword>
<organism evidence="9 10">
    <name type="scientific">Pseudomonas shahriarae</name>
    <dbReference type="NCBI Taxonomy" id="2745512"/>
    <lineage>
        <taxon>Bacteria</taxon>
        <taxon>Pseudomonadati</taxon>
        <taxon>Pseudomonadota</taxon>
        <taxon>Gammaproteobacteria</taxon>
        <taxon>Pseudomonadales</taxon>
        <taxon>Pseudomonadaceae</taxon>
        <taxon>Pseudomonas</taxon>
    </lineage>
</organism>
<sequence length="146" mass="15750">MNSISVIGRIRVEPASGLLPVFTSRLSCGFPSPAEDLIEEMSSLDDIAVANPPATYLVRSGGDSMIDAGIWPNDVIVVDRSKKAVNRSIVVAIHEGEFVCKRLVIAGDVVLLCPENTSYSPIVIADKESLIIWGVCTFNLHRLCPV</sequence>
<comment type="similarity">
    <text evidence="1 7">Belongs to the peptidase S24 family.</text>
</comment>
<keyword evidence="4 7" id="KW-0068">Autocatalytic cleavage</keyword>
<evidence type="ECO:0000256" key="3">
    <source>
        <dbReference type="ARBA" id="ARBA00022801"/>
    </source>
</evidence>
<dbReference type="InterPro" id="IPR006197">
    <property type="entry name" value="Peptidase_S24_LexA"/>
</dbReference>
<keyword evidence="10" id="KW-1185">Reference proteome</keyword>
<dbReference type="RefSeq" id="WP_273878470.1">
    <property type="nucleotide sequence ID" value="NZ_JAMDHA010000059.1"/>
</dbReference>
<name>A0A9X4C7B0_9PSED</name>
<dbReference type="GO" id="GO:0009432">
    <property type="term" value="P:SOS response"/>
    <property type="evidence" value="ECO:0007669"/>
    <property type="project" value="UniProtKB-KW"/>
</dbReference>
<dbReference type="PANTHER" id="PTHR33516">
    <property type="entry name" value="LEXA REPRESSOR"/>
    <property type="match status" value="1"/>
</dbReference>
<keyword evidence="2" id="KW-0227">DNA damage</keyword>
<evidence type="ECO:0000259" key="8">
    <source>
        <dbReference type="Pfam" id="PF00717"/>
    </source>
</evidence>
<accession>A0A9X4C7B0</accession>